<feature type="compositionally biased region" description="Low complexity" evidence="1">
    <location>
        <begin position="34"/>
        <end position="43"/>
    </location>
</feature>
<feature type="transmembrane region" description="Helical" evidence="2">
    <location>
        <begin position="246"/>
        <end position="267"/>
    </location>
</feature>
<reference evidence="3" key="1">
    <citation type="journal article" date="2020" name="Stud. Mycol.">
        <title>101 Dothideomycetes genomes: a test case for predicting lifestyles and emergence of pathogens.</title>
        <authorList>
            <person name="Haridas S."/>
            <person name="Albert R."/>
            <person name="Binder M."/>
            <person name="Bloem J."/>
            <person name="Labutti K."/>
            <person name="Salamov A."/>
            <person name="Andreopoulos B."/>
            <person name="Baker S."/>
            <person name="Barry K."/>
            <person name="Bills G."/>
            <person name="Bluhm B."/>
            <person name="Cannon C."/>
            <person name="Castanera R."/>
            <person name="Culley D."/>
            <person name="Daum C."/>
            <person name="Ezra D."/>
            <person name="Gonzalez J."/>
            <person name="Henrissat B."/>
            <person name="Kuo A."/>
            <person name="Liang C."/>
            <person name="Lipzen A."/>
            <person name="Lutzoni F."/>
            <person name="Magnuson J."/>
            <person name="Mondo S."/>
            <person name="Nolan M."/>
            <person name="Ohm R."/>
            <person name="Pangilinan J."/>
            <person name="Park H.-J."/>
            <person name="Ramirez L."/>
            <person name="Alfaro M."/>
            <person name="Sun H."/>
            <person name="Tritt A."/>
            <person name="Yoshinaga Y."/>
            <person name="Zwiers L.-H."/>
            <person name="Turgeon B."/>
            <person name="Goodwin S."/>
            <person name="Spatafora J."/>
            <person name="Crous P."/>
            <person name="Grigoriev I."/>
        </authorList>
    </citation>
    <scope>NUCLEOTIDE SEQUENCE</scope>
    <source>
        <strain evidence="3">CBS 113389</strain>
    </source>
</reference>
<dbReference type="AlphaFoldDB" id="A0A6A6PGI4"/>
<gene>
    <name evidence="3" type="ORF">BDY17DRAFT_313670</name>
</gene>
<keyword evidence="2" id="KW-0812">Transmembrane</keyword>
<dbReference type="EMBL" id="MU001642">
    <property type="protein sequence ID" value="KAF2479090.1"/>
    <property type="molecule type" value="Genomic_DNA"/>
</dbReference>
<name>A0A6A6PGI4_9PEZI</name>
<feature type="compositionally biased region" description="Basic and acidic residues" evidence="1">
    <location>
        <begin position="83"/>
        <end position="98"/>
    </location>
</feature>
<feature type="compositionally biased region" description="Basic residues" evidence="1">
    <location>
        <begin position="56"/>
        <end position="72"/>
    </location>
</feature>
<dbReference type="RefSeq" id="XP_033585660.1">
    <property type="nucleotide sequence ID" value="XM_033735746.1"/>
</dbReference>
<feature type="compositionally biased region" description="Pro residues" evidence="1">
    <location>
        <begin position="44"/>
        <end position="55"/>
    </location>
</feature>
<evidence type="ECO:0000256" key="2">
    <source>
        <dbReference type="SAM" id="Phobius"/>
    </source>
</evidence>
<dbReference type="GeneID" id="54476748"/>
<evidence type="ECO:0000313" key="4">
    <source>
        <dbReference type="Proteomes" id="UP000799767"/>
    </source>
</evidence>
<proteinExistence type="predicted"/>
<sequence length="306" mass="34132">MPAERPRSLPSEDTQNPGAVSEERLLAQPEPCVHPARAAAGPHHPQPSLPRQAPPRPHHPRHQRQHSQRAKPHVITIPPGSRARIEESKHDWSDEDRTPSNSSHSFGGDIEKRSHDMSHGSRRSRSSGVITGVLFDDREDVENMRDPAASSEAEEHTVRVLLFLSGPVVLLSFFNVLWLLLALLITVLSQPLRLCWSGCTFSQQLSGLLAPTLNLQLRGIYTAITPPSTATAGRVYNTSMMVVVHLLSPFVSFAVMFASWTLAIYWLSSAMVGDPAGQDKRDDGKETVLALRSWWERWLMRSFNLQ</sequence>
<evidence type="ECO:0000313" key="3">
    <source>
        <dbReference type="EMBL" id="KAF2479090.1"/>
    </source>
</evidence>
<keyword evidence="2" id="KW-0472">Membrane</keyword>
<keyword evidence="2" id="KW-1133">Transmembrane helix</keyword>
<feature type="transmembrane region" description="Helical" evidence="2">
    <location>
        <begin position="160"/>
        <end position="188"/>
    </location>
</feature>
<evidence type="ECO:0000256" key="1">
    <source>
        <dbReference type="SAM" id="MobiDB-lite"/>
    </source>
</evidence>
<keyword evidence="4" id="KW-1185">Reference proteome</keyword>
<feature type="region of interest" description="Disordered" evidence="1">
    <location>
        <begin position="1"/>
        <end position="128"/>
    </location>
</feature>
<accession>A0A6A6PGI4</accession>
<dbReference type="Proteomes" id="UP000799767">
    <property type="component" value="Unassembled WGS sequence"/>
</dbReference>
<protein>
    <submittedName>
        <fullName evidence="3">Uncharacterized protein</fullName>
    </submittedName>
</protein>
<feature type="compositionally biased region" description="Basic and acidic residues" evidence="1">
    <location>
        <begin position="109"/>
        <end position="119"/>
    </location>
</feature>
<dbReference type="OrthoDB" id="5420214at2759"/>
<organism evidence="3 4">
    <name type="scientific">Neohortaea acidophila</name>
    <dbReference type="NCBI Taxonomy" id="245834"/>
    <lineage>
        <taxon>Eukaryota</taxon>
        <taxon>Fungi</taxon>
        <taxon>Dikarya</taxon>
        <taxon>Ascomycota</taxon>
        <taxon>Pezizomycotina</taxon>
        <taxon>Dothideomycetes</taxon>
        <taxon>Dothideomycetidae</taxon>
        <taxon>Mycosphaerellales</taxon>
        <taxon>Teratosphaeriaceae</taxon>
        <taxon>Neohortaea</taxon>
    </lineage>
</organism>